<dbReference type="RefSeq" id="WP_086569239.1">
    <property type="nucleotide sequence ID" value="NZ_NGFP01000018.1"/>
</dbReference>
<dbReference type="Pfam" id="PF03060">
    <property type="entry name" value="NMO"/>
    <property type="match status" value="1"/>
</dbReference>
<dbReference type="GO" id="GO:0018580">
    <property type="term" value="F:nitronate monooxygenase activity"/>
    <property type="evidence" value="ECO:0007669"/>
    <property type="project" value="InterPro"/>
</dbReference>
<dbReference type="Gene3D" id="3.20.20.70">
    <property type="entry name" value="Aldolase class I"/>
    <property type="match status" value="1"/>
</dbReference>
<evidence type="ECO:0000313" key="4">
    <source>
        <dbReference type="EMBL" id="OUC98652.1"/>
    </source>
</evidence>
<dbReference type="SUPFAM" id="SSF51412">
    <property type="entry name" value="Inosine monophosphate dehydrogenase (IMPDH)"/>
    <property type="match status" value="1"/>
</dbReference>
<keyword evidence="4" id="KW-0503">Monooxygenase</keyword>
<protein>
    <submittedName>
        <fullName evidence="4">Monooxygenase</fullName>
    </submittedName>
</protein>
<dbReference type="InterPro" id="IPR013785">
    <property type="entry name" value="Aldolase_TIM"/>
</dbReference>
<gene>
    <name evidence="4" type="ORF">CA984_06450</name>
</gene>
<proteinExistence type="predicted"/>
<accession>A0A243RU93</accession>
<keyword evidence="5" id="KW-1185">Reference proteome</keyword>
<keyword evidence="1" id="KW-0285">Flavoprotein</keyword>
<dbReference type="EMBL" id="NGFP01000018">
    <property type="protein sequence ID" value="OUC98652.1"/>
    <property type="molecule type" value="Genomic_DNA"/>
</dbReference>
<evidence type="ECO:0000256" key="1">
    <source>
        <dbReference type="ARBA" id="ARBA00022630"/>
    </source>
</evidence>
<keyword evidence="3" id="KW-0560">Oxidoreductase</keyword>
<evidence type="ECO:0000256" key="3">
    <source>
        <dbReference type="ARBA" id="ARBA00023002"/>
    </source>
</evidence>
<keyword evidence="2" id="KW-0288">FMN</keyword>
<dbReference type="PANTHER" id="PTHR32332:SF38">
    <property type="entry name" value="MONOOXYGENASE RV1533-RELATED"/>
    <property type="match status" value="1"/>
</dbReference>
<dbReference type="InterPro" id="IPR004136">
    <property type="entry name" value="NMO"/>
</dbReference>
<dbReference type="CDD" id="cd04730">
    <property type="entry name" value="NPD_like"/>
    <property type="match status" value="1"/>
</dbReference>
<dbReference type="AlphaFoldDB" id="A0A243RU93"/>
<evidence type="ECO:0000256" key="2">
    <source>
        <dbReference type="ARBA" id="ARBA00022643"/>
    </source>
</evidence>
<dbReference type="Proteomes" id="UP000194761">
    <property type="component" value="Unassembled WGS sequence"/>
</dbReference>
<name>A0A243RU93_9ACTN</name>
<comment type="caution">
    <text evidence="4">The sequence shown here is derived from an EMBL/GenBank/DDBJ whole genome shotgun (WGS) entry which is preliminary data.</text>
</comment>
<dbReference type="PANTHER" id="PTHR32332">
    <property type="entry name" value="2-NITROPROPANE DIOXYGENASE"/>
    <property type="match status" value="1"/>
</dbReference>
<organism evidence="4 5">
    <name type="scientific">Streptosporangium minutum</name>
    <dbReference type="NCBI Taxonomy" id="569862"/>
    <lineage>
        <taxon>Bacteria</taxon>
        <taxon>Bacillati</taxon>
        <taxon>Actinomycetota</taxon>
        <taxon>Actinomycetes</taxon>
        <taxon>Streptosporangiales</taxon>
        <taxon>Streptosporangiaceae</taxon>
        <taxon>Streptosporangium</taxon>
    </lineage>
</organism>
<sequence>MRTRVTDMLGIELPIFAFSHCRDVVAAVSRAGGMGVLGALYFTPEELEMELKWIDDHVDGRPYGVDVVMPASYEGADLGVDSAEDLVGRLQGMIPDGHRKFVDDLLAAHGVAELSGSDAGKVLLGWTDATARPQVEVALRHPIALLANALGPPPADVVELAHARGVKVAALASTPRHAVKQVEVGVDIVVAQGTEAGGHTGEISTMVLIPQVVDAVDVPVLAAGGIGDGRQMAAGLALGAEGVWTGSIWLTVEEADTPEMARRRILEATSRDTVRSRSWTGKPARLLKNEWTDAWEAADSPGTLPMPLQFMLVSDALRRIGRSDAAELATFPAGQIIGTMNQVRPAKDVVFTMVEQYIEATERLGRLTEE</sequence>
<reference evidence="4 5" key="1">
    <citation type="submission" date="2017-05" db="EMBL/GenBank/DDBJ databases">
        <title>Biotechnological potential of actinobacteria isolated from South African environments.</title>
        <authorList>
            <person name="Le Roes-Hill M."/>
            <person name="Prins A."/>
            <person name="Durrell K.A."/>
        </authorList>
    </citation>
    <scope>NUCLEOTIDE SEQUENCE [LARGE SCALE GENOMIC DNA]</scope>
    <source>
        <strain evidence="4">M26</strain>
    </source>
</reference>
<evidence type="ECO:0000313" key="5">
    <source>
        <dbReference type="Proteomes" id="UP000194761"/>
    </source>
</evidence>